<dbReference type="Gene3D" id="2.60.120.620">
    <property type="entry name" value="q2cbj1_9rhob like domain"/>
    <property type="match status" value="1"/>
</dbReference>
<evidence type="ECO:0000313" key="1">
    <source>
        <dbReference type="EMBL" id="MBB2494414.1"/>
    </source>
</evidence>
<accession>A0A7W4Q985</accession>
<gene>
    <name evidence="1" type="ORF">H3H51_05225</name>
</gene>
<protein>
    <submittedName>
        <fullName evidence="1">Phytanoyl-CoA dioxygenase family protein</fullName>
    </submittedName>
</protein>
<dbReference type="GO" id="GO:0016706">
    <property type="term" value="F:2-oxoglutarate-dependent dioxygenase activity"/>
    <property type="evidence" value="ECO:0007669"/>
    <property type="project" value="UniProtKB-ARBA"/>
</dbReference>
<reference evidence="1 2" key="1">
    <citation type="submission" date="2020-08" db="EMBL/GenBank/DDBJ databases">
        <authorList>
            <person name="Kim C.M."/>
        </authorList>
    </citation>
    <scope>NUCLEOTIDE SEQUENCE [LARGE SCALE GENOMIC DNA]</scope>
    <source>
        <strain evidence="1 2">UL070</strain>
    </source>
</reference>
<sequence>MRALYEAVFCGWKPADPKFGGSIVRVLLRRLFGLPSQQNVVDTSQRLFSAGLVREAIDRLSAQVRAAPSADIEICLMAMRHRGFFHVQHPQGAPHWPPVVQASPFAAGVIPSVEKDQLSASILAQGIQGHGALIVRGLLSSAQISTMTAAIDNAIKAADVEPDRRNEEQQAWFTPLQPCPEGGEQKIARKWVRDGGGVLAADSPRGFFKLLETLGQSGVLPVLAGYLGEAPALSVKKTTLRRVSPKSNSGWHQDGAFLGQDIRTVNLWIALTDCGVDAPSMDMVPTRLPGIVPTGTGEASFSWSVDDAAVRAAAGDTPPVRLHFKAGDAILFDERNLHRTAVDPGMTQERYAIEAWFFAPSCYPLNQLPLLC</sequence>
<dbReference type="RefSeq" id="WP_183087944.1">
    <property type="nucleotide sequence ID" value="NZ_JACJUD010000001.1"/>
</dbReference>
<dbReference type="AlphaFoldDB" id="A0A7W4Q985"/>
<dbReference type="Proteomes" id="UP000542720">
    <property type="component" value="Unassembled WGS sequence"/>
</dbReference>
<keyword evidence="1" id="KW-0560">Oxidoreductase</keyword>
<dbReference type="EMBL" id="JACJUD010000001">
    <property type="protein sequence ID" value="MBB2494414.1"/>
    <property type="molecule type" value="Genomic_DNA"/>
</dbReference>
<name>A0A7W4Q985_9GAMM</name>
<proteinExistence type="predicted"/>
<keyword evidence="2" id="KW-1185">Reference proteome</keyword>
<keyword evidence="1" id="KW-0223">Dioxygenase</keyword>
<dbReference type="Pfam" id="PF05721">
    <property type="entry name" value="PhyH"/>
    <property type="match status" value="1"/>
</dbReference>
<evidence type="ECO:0000313" key="2">
    <source>
        <dbReference type="Proteomes" id="UP000542720"/>
    </source>
</evidence>
<comment type="caution">
    <text evidence="1">The sequence shown here is derived from an EMBL/GenBank/DDBJ whole genome shotgun (WGS) entry which is preliminary data.</text>
</comment>
<organism evidence="1 2">
    <name type="scientific">Aquipseudomonas ullengensis</name>
    <dbReference type="NCBI Taxonomy" id="2759166"/>
    <lineage>
        <taxon>Bacteria</taxon>
        <taxon>Pseudomonadati</taxon>
        <taxon>Pseudomonadota</taxon>
        <taxon>Gammaproteobacteria</taxon>
        <taxon>Pseudomonadales</taxon>
        <taxon>Pseudomonadaceae</taxon>
        <taxon>Aquipseudomonas</taxon>
    </lineage>
</organism>
<dbReference type="SUPFAM" id="SSF51197">
    <property type="entry name" value="Clavaminate synthase-like"/>
    <property type="match status" value="1"/>
</dbReference>
<dbReference type="InterPro" id="IPR008775">
    <property type="entry name" value="Phytyl_CoA_dOase-like"/>
</dbReference>